<dbReference type="RefSeq" id="XP_019640464.1">
    <property type="nucleotide sequence ID" value="XM_019784905.1"/>
</dbReference>
<evidence type="ECO:0000313" key="10">
    <source>
        <dbReference type="RefSeq" id="XP_019640464.1"/>
    </source>
</evidence>
<feature type="disulfide bond" evidence="6">
    <location>
        <begin position="185"/>
        <end position="212"/>
    </location>
</feature>
<comment type="caution">
    <text evidence="6">Lacks conserved residue(s) required for the propagation of feature annotation.</text>
</comment>
<dbReference type="PANTHER" id="PTHR46393">
    <property type="entry name" value="SUSHI DOMAIN-CONTAINING PROTEIN"/>
    <property type="match status" value="1"/>
</dbReference>
<reference evidence="10" key="1">
    <citation type="submission" date="2025-08" db="UniProtKB">
        <authorList>
            <consortium name="RefSeq"/>
        </authorList>
    </citation>
    <scope>IDENTIFICATION</scope>
    <source>
        <tissue evidence="10">Gonad</tissue>
    </source>
</reference>
<evidence type="ECO:0000256" key="7">
    <source>
        <dbReference type="SAM" id="SignalP"/>
    </source>
</evidence>
<accession>A0A6P5A287</accession>
<evidence type="ECO:0000256" key="6">
    <source>
        <dbReference type="PROSITE-ProRule" id="PRU00302"/>
    </source>
</evidence>
<evidence type="ECO:0000259" key="8">
    <source>
        <dbReference type="PROSITE" id="PS50923"/>
    </source>
</evidence>
<dbReference type="KEGG" id="bbel:109482209"/>
<gene>
    <name evidence="10" type="primary">LOC109482209</name>
</gene>
<dbReference type="Gene3D" id="2.10.70.10">
    <property type="entry name" value="Complement Module, domain 1"/>
    <property type="match status" value="3"/>
</dbReference>
<dbReference type="InterPro" id="IPR035976">
    <property type="entry name" value="Sushi/SCR/CCP_sf"/>
</dbReference>
<dbReference type="AlphaFoldDB" id="A0A6P5A287"/>
<keyword evidence="9" id="KW-1185">Reference proteome</keyword>
<dbReference type="InterPro" id="IPR000436">
    <property type="entry name" value="Sushi_SCR_CCP_dom"/>
</dbReference>
<dbReference type="PROSITE" id="PS50923">
    <property type="entry name" value="SUSHI"/>
    <property type="match status" value="2"/>
</dbReference>
<feature type="domain" description="Sushi" evidence="8">
    <location>
        <begin position="156"/>
        <end position="214"/>
    </location>
</feature>
<feature type="domain" description="Sushi" evidence="8">
    <location>
        <begin position="89"/>
        <end position="153"/>
    </location>
</feature>
<dbReference type="Pfam" id="PF00084">
    <property type="entry name" value="Sushi"/>
    <property type="match status" value="3"/>
</dbReference>
<evidence type="ECO:0000313" key="9">
    <source>
        <dbReference type="Proteomes" id="UP000515135"/>
    </source>
</evidence>
<dbReference type="OrthoDB" id="6136178at2759"/>
<dbReference type="GeneID" id="109482209"/>
<feature type="chain" id="PRO_5027639724" evidence="7">
    <location>
        <begin position="20"/>
        <end position="219"/>
    </location>
</feature>
<proteinExistence type="predicted"/>
<dbReference type="PANTHER" id="PTHR46393:SF7">
    <property type="entry name" value="COMPLEMENT C2"/>
    <property type="match status" value="1"/>
</dbReference>
<keyword evidence="1 6" id="KW-0768">Sushi</keyword>
<feature type="signal peptide" evidence="7">
    <location>
        <begin position="1"/>
        <end position="19"/>
    </location>
</feature>
<evidence type="ECO:0000256" key="1">
    <source>
        <dbReference type="ARBA" id="ARBA00022659"/>
    </source>
</evidence>
<evidence type="ECO:0000256" key="3">
    <source>
        <dbReference type="ARBA" id="ARBA00022737"/>
    </source>
</evidence>
<protein>
    <submittedName>
        <fullName evidence="10">E-selectin-like</fullName>
    </submittedName>
</protein>
<evidence type="ECO:0000256" key="5">
    <source>
        <dbReference type="ARBA" id="ARBA00023180"/>
    </source>
</evidence>
<keyword evidence="4 6" id="KW-1015">Disulfide bond</keyword>
<dbReference type="SUPFAM" id="SSF57535">
    <property type="entry name" value="Complement control module/SCR domain"/>
    <property type="match status" value="3"/>
</dbReference>
<dbReference type="CDD" id="cd00033">
    <property type="entry name" value="CCP"/>
    <property type="match status" value="3"/>
</dbReference>
<name>A0A6P5A287_BRABE</name>
<evidence type="ECO:0000256" key="2">
    <source>
        <dbReference type="ARBA" id="ARBA00022729"/>
    </source>
</evidence>
<dbReference type="SMART" id="SM00032">
    <property type="entry name" value="CCP"/>
    <property type="match status" value="3"/>
</dbReference>
<organism evidence="9 10">
    <name type="scientific">Branchiostoma belcheri</name>
    <name type="common">Amphioxus</name>
    <dbReference type="NCBI Taxonomy" id="7741"/>
    <lineage>
        <taxon>Eukaryota</taxon>
        <taxon>Metazoa</taxon>
        <taxon>Chordata</taxon>
        <taxon>Cephalochordata</taxon>
        <taxon>Leptocardii</taxon>
        <taxon>Amphioxiformes</taxon>
        <taxon>Branchiostomatidae</taxon>
        <taxon>Branchiostoma</taxon>
    </lineage>
</organism>
<keyword evidence="5" id="KW-0325">Glycoprotein</keyword>
<keyword evidence="3" id="KW-0677">Repeat</keyword>
<feature type="disulfide bond" evidence="6">
    <location>
        <begin position="91"/>
        <end position="134"/>
    </location>
</feature>
<keyword evidence="2 7" id="KW-0732">Signal</keyword>
<evidence type="ECO:0000256" key="4">
    <source>
        <dbReference type="ARBA" id="ARBA00023157"/>
    </source>
</evidence>
<sequence>MRIWLVVFLFCALVWQSEAWRRRRRRRTTSRCWSWPSKGTHVTRYGCSWPFHHGETCNFACKSGYGYHSGSSSRQCINGAWTGSKYICRRCTFPPLMINAVRTGCAWPYLVNEQCNFACKSGYTYVSGSSIRTCQNNNGLTGHWTGSTYICKKRCLFGPTLPWHNVVKFNCGSPYDIGETCDFQCKPGYIYDSGDAQRTCTTSGWDGSPYKCKGEYTYT</sequence>
<dbReference type="Proteomes" id="UP000515135">
    <property type="component" value="Unplaced"/>
</dbReference>